<organism evidence="2 3">
    <name type="scientific">Porphyromonas asaccharolytica (strain ATCC 25260 / DSM 20707 / BCRC 10618 / CCUG 7834 / JCM 6326 / LMG 13178 / VPI 4198 / B440)</name>
    <name type="common">Bacteroides asaccharolyticus</name>
    <dbReference type="NCBI Taxonomy" id="879243"/>
    <lineage>
        <taxon>Bacteria</taxon>
        <taxon>Pseudomonadati</taxon>
        <taxon>Bacteroidota</taxon>
        <taxon>Bacteroidia</taxon>
        <taxon>Bacteroidales</taxon>
        <taxon>Porphyromonadaceae</taxon>
        <taxon>Porphyromonas</taxon>
    </lineage>
</organism>
<protein>
    <recommendedName>
        <fullName evidence="4">Lipoprotein</fullName>
    </recommendedName>
</protein>
<proteinExistence type="predicted"/>
<gene>
    <name evidence="2" type="ordered locus">Poras_1477</name>
</gene>
<keyword evidence="3" id="KW-1185">Reference proteome</keyword>
<dbReference type="EMBL" id="CP002689">
    <property type="protein sequence ID" value="AEE13410.1"/>
    <property type="molecule type" value="Genomic_DNA"/>
</dbReference>
<name>F4KN99_PORAD</name>
<keyword evidence="1" id="KW-0175">Coiled coil</keyword>
<dbReference type="HOGENOM" id="CLU_959239_0_0_10"/>
<dbReference type="OrthoDB" id="597123at2"/>
<evidence type="ECO:0000313" key="2">
    <source>
        <dbReference type="EMBL" id="AEE13410.1"/>
    </source>
</evidence>
<accession>F4KN99</accession>
<evidence type="ECO:0000256" key="1">
    <source>
        <dbReference type="SAM" id="Coils"/>
    </source>
</evidence>
<dbReference type="PROSITE" id="PS51257">
    <property type="entry name" value="PROKAR_LIPOPROTEIN"/>
    <property type="match status" value="1"/>
</dbReference>
<feature type="coiled-coil region" evidence="1">
    <location>
        <begin position="90"/>
        <end position="149"/>
    </location>
</feature>
<dbReference type="eggNOG" id="COG4372">
    <property type="taxonomic scope" value="Bacteria"/>
</dbReference>
<sequence length="283" mass="31924">MKQSLSLTLSALVVVLLMLTACGKNSKQEEERQKELTELQSLRTQVAEQDSLINMVIQNFAQIQQLEGMISLDSNSEVPQSQRAKIEDNLRLINEKLESNRQTIDLLNKKLAQSGNKNSSLKRTIGTLQDQLNAKNAEILDLTEELKRKNYAIGVLDSMVTGLSNNVENLSKTSAAQQAEIERQDAALNTVRYCIGTSRDLKDMNIVRNGEVVTEGYQSDYFTQIDLRKVTSIPLYAKKAELKTKHPVSSYKLVKGEDKMLTLEITNPKEFWSLSKILVIQIY</sequence>
<evidence type="ECO:0008006" key="4">
    <source>
        <dbReference type="Google" id="ProtNLM"/>
    </source>
</evidence>
<dbReference type="RefSeq" id="WP_004331234.1">
    <property type="nucleotide sequence ID" value="NC_015501.1"/>
</dbReference>
<evidence type="ECO:0000313" key="3">
    <source>
        <dbReference type="Proteomes" id="UP000006545"/>
    </source>
</evidence>
<reference evidence="3" key="1">
    <citation type="submission" date="2011-04" db="EMBL/GenBank/DDBJ databases">
        <title>The complete genome of Porphyromonas asaccharolytica DSM 20707.</title>
        <authorList>
            <person name="Lucas S."/>
            <person name="Han J."/>
            <person name="Lapidus A."/>
            <person name="Bruce D."/>
            <person name="Goodwin L."/>
            <person name="Pitluck S."/>
            <person name="Peters L."/>
            <person name="Kyrpides N."/>
            <person name="Mavromatis K."/>
            <person name="Ivanova N."/>
            <person name="Ovchinnikova G."/>
            <person name="Pagani I."/>
            <person name="Lu M."/>
            <person name="Detter J.C."/>
            <person name="Tapia R."/>
            <person name="Han C."/>
            <person name="Land M."/>
            <person name="Hauser L."/>
            <person name="Markowitz V."/>
            <person name="Cheng J.-F."/>
            <person name="Hugenholtz P."/>
            <person name="Woyke T."/>
            <person name="Wu D."/>
            <person name="Gronow S."/>
            <person name="Wellnitz S."/>
            <person name="Brambilla E."/>
            <person name="Klenk H.-P."/>
            <person name="Eisen J.A."/>
        </authorList>
    </citation>
    <scope>NUCLEOTIDE SEQUENCE [LARGE SCALE GENOMIC DNA]</scope>
    <source>
        <strain evidence="3">ATCC 25260 / DSM 20707 / VPI 4198</strain>
    </source>
</reference>
<dbReference type="AlphaFoldDB" id="F4KN99"/>
<dbReference type="KEGG" id="pah:Poras_1477"/>
<dbReference type="STRING" id="879243.Poras_1477"/>
<dbReference type="Proteomes" id="UP000006545">
    <property type="component" value="Chromosome"/>
</dbReference>